<dbReference type="GO" id="GO:0046872">
    <property type="term" value="F:metal ion binding"/>
    <property type="evidence" value="ECO:0007669"/>
    <property type="project" value="TreeGrafter"/>
</dbReference>
<dbReference type="InterPro" id="IPR037124">
    <property type="entry name" value="Chaperonin_GroES_sf"/>
</dbReference>
<keyword evidence="2 3" id="KW-0143">Chaperone</keyword>
<evidence type="ECO:0000256" key="2">
    <source>
        <dbReference type="ARBA" id="ARBA00023186"/>
    </source>
</evidence>
<accession>A0A2V3J3Z5</accession>
<gene>
    <name evidence="4" type="ORF">BWQ96_01048</name>
</gene>
<name>A0A2V3J3Z5_9FLOR</name>
<dbReference type="SMART" id="SM00883">
    <property type="entry name" value="Cpn10"/>
    <property type="match status" value="1"/>
</dbReference>
<evidence type="ECO:0000313" key="4">
    <source>
        <dbReference type="EMBL" id="PXF49099.1"/>
    </source>
</evidence>
<dbReference type="GO" id="GO:0044183">
    <property type="term" value="F:protein folding chaperone"/>
    <property type="evidence" value="ECO:0007669"/>
    <property type="project" value="InterPro"/>
</dbReference>
<dbReference type="Proteomes" id="UP000247409">
    <property type="component" value="Unassembled WGS sequence"/>
</dbReference>
<dbReference type="InterPro" id="IPR020818">
    <property type="entry name" value="Chaperonin_GroES"/>
</dbReference>
<evidence type="ECO:0000256" key="1">
    <source>
        <dbReference type="ARBA" id="ARBA00006975"/>
    </source>
</evidence>
<dbReference type="OrthoDB" id="10653383at2759"/>
<dbReference type="InterPro" id="IPR011032">
    <property type="entry name" value="GroES-like_sf"/>
</dbReference>
<dbReference type="SUPFAM" id="SSF50129">
    <property type="entry name" value="GroES-like"/>
    <property type="match status" value="1"/>
</dbReference>
<dbReference type="PANTHER" id="PTHR10772">
    <property type="entry name" value="10 KDA HEAT SHOCK PROTEIN"/>
    <property type="match status" value="1"/>
</dbReference>
<evidence type="ECO:0000313" key="5">
    <source>
        <dbReference type="Proteomes" id="UP000247409"/>
    </source>
</evidence>
<dbReference type="STRING" id="448386.A0A2V3J3Z5"/>
<dbReference type="CDD" id="cd00320">
    <property type="entry name" value="cpn10"/>
    <property type="match status" value="1"/>
</dbReference>
<comment type="similarity">
    <text evidence="1 3">Belongs to the GroES chaperonin family.</text>
</comment>
<dbReference type="AlphaFoldDB" id="A0A2V3J3Z5"/>
<dbReference type="GO" id="GO:0051082">
    <property type="term" value="F:unfolded protein binding"/>
    <property type="evidence" value="ECO:0007669"/>
    <property type="project" value="TreeGrafter"/>
</dbReference>
<dbReference type="GO" id="GO:0005524">
    <property type="term" value="F:ATP binding"/>
    <property type="evidence" value="ECO:0007669"/>
    <property type="project" value="InterPro"/>
</dbReference>
<sequence length="129" mass="13550">MAFLPPVALPFAAAPAHARGAARCRVRKAARASLGALSDRVIVRPDAPDKTSAGGLVLTSSEHSKRVSTGVVVSVGRGRHSPQGVLEAMPFTEGQRVLWKDQLGVETIEVDGEKLLAMRAFSIVATASH</sequence>
<evidence type="ECO:0000256" key="3">
    <source>
        <dbReference type="RuleBase" id="RU003479"/>
    </source>
</evidence>
<comment type="caution">
    <text evidence="4">The sequence shown here is derived from an EMBL/GenBank/DDBJ whole genome shotgun (WGS) entry which is preliminary data.</text>
</comment>
<protein>
    <submittedName>
        <fullName evidence="4">10 kDa chaperonin</fullName>
    </submittedName>
</protein>
<reference evidence="4 5" key="1">
    <citation type="journal article" date="2018" name="Mol. Biol. Evol.">
        <title>Analysis of the draft genome of the red seaweed Gracilariopsis chorda provides insights into genome size evolution in Rhodophyta.</title>
        <authorList>
            <person name="Lee J."/>
            <person name="Yang E.C."/>
            <person name="Graf L."/>
            <person name="Yang J.H."/>
            <person name="Qiu H."/>
            <person name="Zel Zion U."/>
            <person name="Chan C.X."/>
            <person name="Stephens T.G."/>
            <person name="Weber A.P.M."/>
            <person name="Boo G.H."/>
            <person name="Boo S.M."/>
            <person name="Kim K.M."/>
            <person name="Shin Y."/>
            <person name="Jung M."/>
            <person name="Lee S.J."/>
            <person name="Yim H.S."/>
            <person name="Lee J.H."/>
            <person name="Bhattacharya D."/>
            <person name="Yoon H.S."/>
        </authorList>
    </citation>
    <scope>NUCLEOTIDE SEQUENCE [LARGE SCALE GENOMIC DNA]</scope>
    <source>
        <strain evidence="4 5">SKKU-2015</strain>
        <tissue evidence="4">Whole body</tissue>
    </source>
</reference>
<dbReference type="GO" id="GO:0051087">
    <property type="term" value="F:protein-folding chaperone binding"/>
    <property type="evidence" value="ECO:0007669"/>
    <property type="project" value="TreeGrafter"/>
</dbReference>
<organism evidence="4 5">
    <name type="scientific">Gracilariopsis chorda</name>
    <dbReference type="NCBI Taxonomy" id="448386"/>
    <lineage>
        <taxon>Eukaryota</taxon>
        <taxon>Rhodophyta</taxon>
        <taxon>Florideophyceae</taxon>
        <taxon>Rhodymeniophycidae</taxon>
        <taxon>Gracilariales</taxon>
        <taxon>Gracilariaceae</taxon>
        <taxon>Gracilariopsis</taxon>
    </lineage>
</organism>
<dbReference type="EMBL" id="NBIV01000008">
    <property type="protein sequence ID" value="PXF49099.1"/>
    <property type="molecule type" value="Genomic_DNA"/>
</dbReference>
<dbReference type="PRINTS" id="PR00297">
    <property type="entry name" value="CHAPERONIN10"/>
</dbReference>
<dbReference type="Pfam" id="PF00166">
    <property type="entry name" value="Cpn10"/>
    <property type="match status" value="1"/>
</dbReference>
<keyword evidence="5" id="KW-1185">Reference proteome</keyword>
<proteinExistence type="inferred from homology"/>
<dbReference type="PANTHER" id="PTHR10772:SF58">
    <property type="entry name" value="CO-CHAPERONIN GROES"/>
    <property type="match status" value="1"/>
</dbReference>
<dbReference type="Gene3D" id="2.30.33.40">
    <property type="entry name" value="GroES chaperonin"/>
    <property type="match status" value="1"/>
</dbReference>